<dbReference type="GeneID" id="57904013"/>
<dbReference type="PANTHER" id="PTHR33420">
    <property type="entry name" value="FIMBRIAL SUBUNIT ELFA-RELATED"/>
    <property type="match status" value="1"/>
</dbReference>
<comment type="similarity">
    <text evidence="2">Belongs to the fimbrial protein family.</text>
</comment>
<name>A0A380PZ87_YERFR</name>
<proteinExistence type="inferred from homology"/>
<dbReference type="InterPro" id="IPR008966">
    <property type="entry name" value="Adhesion_dom_sf"/>
</dbReference>
<dbReference type="OrthoDB" id="8656135at2"/>
<evidence type="ECO:0000313" key="6">
    <source>
        <dbReference type="EMBL" id="SUP78858.1"/>
    </source>
</evidence>
<gene>
    <name evidence="6" type="primary">fim_1</name>
    <name evidence="6" type="ORF">NCTC11470_03996</name>
</gene>
<keyword evidence="3 5" id="KW-0732">Signal</keyword>
<dbReference type="InterPro" id="IPR036937">
    <property type="entry name" value="Adhesion_dom_fimbrial_sf"/>
</dbReference>
<dbReference type="PANTHER" id="PTHR33420:SF3">
    <property type="entry name" value="FIMBRIAL SUBUNIT ELFA"/>
    <property type="match status" value="1"/>
</dbReference>
<evidence type="ECO:0000256" key="1">
    <source>
        <dbReference type="ARBA" id="ARBA00004561"/>
    </source>
</evidence>
<dbReference type="EMBL" id="UHJA01000001">
    <property type="protein sequence ID" value="SUP78858.1"/>
    <property type="molecule type" value="Genomic_DNA"/>
</dbReference>
<dbReference type="AlphaFoldDB" id="A0A380PZ87"/>
<keyword evidence="4" id="KW-0281">Fimbrium</keyword>
<sequence>MCKRNKDIIKDGGNLRTKIATIVCFAFSVLSTSPQAAAEDGTITFTGAVSAVTCEITGGTEAGSTGNNDFTVPLKTVSTSALSSVGQRAQATKFYIALTGAECTNGAKANVNFERARGTIDDSTGYLKNSAVDAAANVQISILNKDTTPLNLAEANDKHQEQTISGNSARFDYWAEYVATGVVTAGNVESSLIYSIVYN</sequence>
<evidence type="ECO:0000256" key="4">
    <source>
        <dbReference type="ARBA" id="ARBA00023263"/>
    </source>
</evidence>
<dbReference type="GO" id="GO:0043709">
    <property type="term" value="P:cell adhesion involved in single-species biofilm formation"/>
    <property type="evidence" value="ECO:0007669"/>
    <property type="project" value="TreeGrafter"/>
</dbReference>
<evidence type="ECO:0000256" key="3">
    <source>
        <dbReference type="ARBA" id="ARBA00022729"/>
    </source>
</evidence>
<dbReference type="RefSeq" id="WP_004712451.1">
    <property type="nucleotide sequence ID" value="NZ_CABMMH010000019.1"/>
</dbReference>
<evidence type="ECO:0000256" key="5">
    <source>
        <dbReference type="SAM" id="SignalP"/>
    </source>
</evidence>
<comment type="subcellular location">
    <subcellularLocation>
        <location evidence="1">Fimbrium</location>
    </subcellularLocation>
</comment>
<organism evidence="6 7">
    <name type="scientific">Yersinia frederiksenii</name>
    <dbReference type="NCBI Taxonomy" id="29484"/>
    <lineage>
        <taxon>Bacteria</taxon>
        <taxon>Pseudomonadati</taxon>
        <taxon>Pseudomonadota</taxon>
        <taxon>Gammaproteobacteria</taxon>
        <taxon>Enterobacterales</taxon>
        <taxon>Yersiniaceae</taxon>
        <taxon>Yersinia</taxon>
    </lineage>
</organism>
<protein>
    <submittedName>
        <fullName evidence="6">Fimbrial protein</fullName>
    </submittedName>
</protein>
<evidence type="ECO:0000313" key="7">
    <source>
        <dbReference type="Proteomes" id="UP000254835"/>
    </source>
</evidence>
<feature type="chain" id="PRO_5016788471" evidence="5">
    <location>
        <begin position="39"/>
        <end position="199"/>
    </location>
</feature>
<accession>A0A380PZ87</accession>
<dbReference type="GO" id="GO:0009289">
    <property type="term" value="C:pilus"/>
    <property type="evidence" value="ECO:0007669"/>
    <property type="project" value="UniProtKB-SubCell"/>
</dbReference>
<dbReference type="Proteomes" id="UP000254835">
    <property type="component" value="Unassembled WGS sequence"/>
</dbReference>
<dbReference type="Pfam" id="PF16970">
    <property type="entry name" value="FimA"/>
    <property type="match status" value="1"/>
</dbReference>
<evidence type="ECO:0000256" key="2">
    <source>
        <dbReference type="ARBA" id="ARBA00006671"/>
    </source>
</evidence>
<dbReference type="Gene3D" id="2.60.40.1090">
    <property type="entry name" value="Fimbrial-type adhesion domain"/>
    <property type="match status" value="1"/>
</dbReference>
<dbReference type="SUPFAM" id="SSF49401">
    <property type="entry name" value="Bacterial adhesins"/>
    <property type="match status" value="1"/>
</dbReference>
<feature type="signal peptide" evidence="5">
    <location>
        <begin position="1"/>
        <end position="38"/>
    </location>
</feature>
<dbReference type="InterPro" id="IPR050263">
    <property type="entry name" value="Bact_Fimbrial_Adh_Pro"/>
</dbReference>
<dbReference type="InterPro" id="IPR039458">
    <property type="entry name" value="FimA-like"/>
</dbReference>
<reference evidence="6 7" key="1">
    <citation type="submission" date="2018-06" db="EMBL/GenBank/DDBJ databases">
        <authorList>
            <consortium name="Pathogen Informatics"/>
            <person name="Doyle S."/>
        </authorList>
    </citation>
    <scope>NUCLEOTIDE SEQUENCE [LARGE SCALE GENOMIC DNA]</scope>
    <source>
        <strain evidence="6 7">NCTC11470</strain>
    </source>
</reference>